<feature type="transmembrane region" description="Helical" evidence="8">
    <location>
        <begin position="700"/>
        <end position="721"/>
    </location>
</feature>
<dbReference type="SUPFAM" id="SSF48403">
    <property type="entry name" value="Ankyrin repeat"/>
    <property type="match status" value="1"/>
</dbReference>
<dbReference type="STRING" id="74873.A0A084W5E1"/>
<proteinExistence type="predicted"/>
<feature type="transmembrane region" description="Helical" evidence="8">
    <location>
        <begin position="518"/>
        <end position="536"/>
    </location>
</feature>
<dbReference type="PROSITE" id="PS50088">
    <property type="entry name" value="ANK_REPEAT"/>
    <property type="match status" value="1"/>
</dbReference>
<name>A0A084W5E1_ANOSI</name>
<protein>
    <submittedName>
        <fullName evidence="9">AGAP013463-PA-like protein</fullName>
    </submittedName>
</protein>
<dbReference type="Gene3D" id="1.25.40.20">
    <property type="entry name" value="Ankyrin repeat-containing domain"/>
    <property type="match status" value="2"/>
</dbReference>
<feature type="transmembrane region" description="Helical" evidence="8">
    <location>
        <begin position="556"/>
        <end position="574"/>
    </location>
</feature>
<keyword evidence="1" id="KW-0813">Transport</keyword>
<dbReference type="PANTHER" id="PTHR47143:SF4">
    <property type="entry name" value="TRANSIENT RECEPTOR POTENTIAL CATION CHANNEL PROTEIN PAINLESS"/>
    <property type="match status" value="1"/>
</dbReference>
<accession>A0A084W5E1</accession>
<dbReference type="InterPro" id="IPR036770">
    <property type="entry name" value="Ankyrin_rpt-contain_sf"/>
</dbReference>
<keyword evidence="6" id="KW-0407">Ion channel</keyword>
<evidence type="ECO:0000256" key="5">
    <source>
        <dbReference type="ARBA" id="ARBA00023065"/>
    </source>
</evidence>
<dbReference type="GO" id="GO:0022857">
    <property type="term" value="F:transmembrane transporter activity"/>
    <property type="evidence" value="ECO:0007669"/>
    <property type="project" value="TreeGrafter"/>
</dbReference>
<sequence length="886" mass="100238">MSFGNLFSKNKLAVTHFLNDDVEQFEKVLMDGANVNSPIRGYNYTIFEMACLRPGKSKFIELCLKDKNSAELGIKKNSKTGEYPIHLAALSMDKNNLTALLTANNIKIEQKCNHRTALFMLFERLPESNWKPVFDCIEVLLKKNADINTTNKDNVTPIELLLSRRKDTDAKRMIEKCLELTTVEILPSVGSQIKAVFPDMKLPMKETTNRCAQMLVKAIYSMRNVSQEMCEELTEDDVKIFLVDAVRQGEFERAKVLAESNAMDGTKLKPSMPVCQMLTDCCNRGETKMLKWLLPLVPDQTETTDFLNNPPLLIFIVKRIASERDRSKYLECMKVLLRDPRIEIDRKDEYSLTALHNAVKYELEDVQKLLLANGAYLGGQDRHGCPLVSEINPTLLEQHLDTCVTDNGRNSTDGDYTMKLTFANFLCPEHKCQCAARKHQKGKGHNCPYDDEMLPIVRIAHSPATTRLLRHPVIASILLIKWLRISLFFYLNLIVCSMFFFSFMCFLVFYYRTSCQTADMFIFLVPTILGLAYLAVREITQFVLNPREYIKSTENYIELMLIVSVMTALILHFTSGDDQIRNTAEVCAILLSAVEFTVLLATIPRLSFCTHMVMLKTVAKNFIQCLSLYSMILVAFAICFYTLFRVPSGNSGSITNKESSQTEAANTFNEFGKLSLALLKTAVMMTGELDAASFKFEQSWGFYLVFTLFLFFVPIVLFNLMNGLAVHDAVNPHELMENLEYIYIRPNQGNEIIEPNFNEPQTESIATGSDDVELGLVGHINDSSSLTTDGIGDSVINTFVNLISYVKGPNRMDDAIVGAMQEIVCRRVEACGRTASSEQQTQQILQKLSEEMGAMKHQLAVAADRMKRQLSEEIKNEIKVCLHDAK</sequence>
<keyword evidence="8" id="KW-0812">Transmembrane</keyword>
<keyword evidence="3" id="KW-0677">Repeat</keyword>
<dbReference type="EnsemblMetazoa" id="ASIC013367-RA">
    <property type="protein sequence ID" value="ASIC013367-PA"/>
    <property type="gene ID" value="ASIC013367"/>
</dbReference>
<dbReference type="VEuPathDB" id="VectorBase:ASIC013367"/>
<reference evidence="9 11" key="1">
    <citation type="journal article" date="2014" name="BMC Genomics">
        <title>Genome sequence of Anopheles sinensis provides insight into genetics basis of mosquito competence for malaria parasites.</title>
        <authorList>
            <person name="Zhou D."/>
            <person name="Zhang D."/>
            <person name="Ding G."/>
            <person name="Shi L."/>
            <person name="Hou Q."/>
            <person name="Ye Y."/>
            <person name="Xu Y."/>
            <person name="Zhou H."/>
            <person name="Xiong C."/>
            <person name="Li S."/>
            <person name="Yu J."/>
            <person name="Hong S."/>
            <person name="Yu X."/>
            <person name="Zou P."/>
            <person name="Chen C."/>
            <person name="Chang X."/>
            <person name="Wang W."/>
            <person name="Lv Y."/>
            <person name="Sun Y."/>
            <person name="Ma L."/>
            <person name="Shen B."/>
            <person name="Zhu C."/>
        </authorList>
    </citation>
    <scope>NUCLEOTIDE SEQUENCE [LARGE SCALE GENOMIC DNA]</scope>
</reference>
<evidence type="ECO:0000313" key="9">
    <source>
        <dbReference type="EMBL" id="KFB45435.1"/>
    </source>
</evidence>
<dbReference type="SMART" id="SM00248">
    <property type="entry name" value="ANK"/>
    <property type="match status" value="4"/>
</dbReference>
<dbReference type="OMA" id="DSISTHM"/>
<dbReference type="EMBL" id="ATLV01020591">
    <property type="status" value="NOT_ANNOTATED_CDS"/>
    <property type="molecule type" value="Genomic_DNA"/>
</dbReference>
<gene>
    <name evidence="9" type="ORF">ZHAS_00013367</name>
</gene>
<feature type="transmembrane region" description="Helical" evidence="8">
    <location>
        <begin position="487"/>
        <end position="511"/>
    </location>
</feature>
<dbReference type="AlphaFoldDB" id="A0A084W5E1"/>
<dbReference type="InterPro" id="IPR002110">
    <property type="entry name" value="Ankyrin_rpt"/>
</dbReference>
<feature type="repeat" description="ANK" evidence="7">
    <location>
        <begin position="350"/>
        <end position="382"/>
    </location>
</feature>
<evidence type="ECO:0000313" key="10">
    <source>
        <dbReference type="EnsemblMetazoa" id="ASIC013367-PA"/>
    </source>
</evidence>
<dbReference type="InterPro" id="IPR052076">
    <property type="entry name" value="TRP_cation_channel"/>
</dbReference>
<reference evidence="10" key="2">
    <citation type="submission" date="2020-05" db="UniProtKB">
        <authorList>
            <consortium name="EnsemblMetazoa"/>
        </authorList>
    </citation>
    <scope>IDENTIFICATION</scope>
</reference>
<evidence type="ECO:0000256" key="2">
    <source>
        <dbReference type="ARBA" id="ARBA00022606"/>
    </source>
</evidence>
<dbReference type="EMBL" id="KE525303">
    <property type="protein sequence ID" value="KFB45435.1"/>
    <property type="molecule type" value="Genomic_DNA"/>
</dbReference>
<dbReference type="Proteomes" id="UP000030765">
    <property type="component" value="Unassembled WGS sequence"/>
</dbReference>
<evidence type="ECO:0000313" key="11">
    <source>
        <dbReference type="Proteomes" id="UP000030765"/>
    </source>
</evidence>
<evidence type="ECO:0000256" key="4">
    <source>
        <dbReference type="ARBA" id="ARBA00023043"/>
    </source>
</evidence>
<keyword evidence="8" id="KW-1133">Transmembrane helix</keyword>
<dbReference type="GO" id="GO:0034220">
    <property type="term" value="P:monoatomic ion transmembrane transport"/>
    <property type="evidence" value="ECO:0007669"/>
    <property type="project" value="UniProtKB-KW"/>
</dbReference>
<feature type="transmembrane region" description="Helical" evidence="8">
    <location>
        <begin position="626"/>
        <end position="644"/>
    </location>
</feature>
<evidence type="ECO:0000256" key="3">
    <source>
        <dbReference type="ARBA" id="ARBA00022737"/>
    </source>
</evidence>
<keyword evidence="8" id="KW-0472">Membrane</keyword>
<dbReference type="PANTHER" id="PTHR47143">
    <property type="entry name" value="TRANSIENT RECEPTOR POTENTIAL CATION CHANNEL PROTEIN PAINLESS"/>
    <property type="match status" value="1"/>
</dbReference>
<keyword evidence="11" id="KW-1185">Reference proteome</keyword>
<keyword evidence="4 7" id="KW-0040">ANK repeat</keyword>
<dbReference type="GO" id="GO:1902495">
    <property type="term" value="C:transmembrane transporter complex"/>
    <property type="evidence" value="ECO:0007669"/>
    <property type="project" value="TreeGrafter"/>
</dbReference>
<dbReference type="VEuPathDB" id="VectorBase:ASIS017515"/>
<keyword evidence="2" id="KW-0716">Sensory transduction</keyword>
<evidence type="ECO:0000256" key="6">
    <source>
        <dbReference type="ARBA" id="ARBA00023303"/>
    </source>
</evidence>
<keyword evidence="5" id="KW-0406">Ion transport</keyword>
<dbReference type="OrthoDB" id="7784786at2759"/>
<evidence type="ECO:0000256" key="7">
    <source>
        <dbReference type="PROSITE-ProRule" id="PRU00023"/>
    </source>
</evidence>
<organism evidence="9">
    <name type="scientific">Anopheles sinensis</name>
    <name type="common">Mosquito</name>
    <dbReference type="NCBI Taxonomy" id="74873"/>
    <lineage>
        <taxon>Eukaryota</taxon>
        <taxon>Metazoa</taxon>
        <taxon>Ecdysozoa</taxon>
        <taxon>Arthropoda</taxon>
        <taxon>Hexapoda</taxon>
        <taxon>Insecta</taxon>
        <taxon>Pterygota</taxon>
        <taxon>Neoptera</taxon>
        <taxon>Endopterygota</taxon>
        <taxon>Diptera</taxon>
        <taxon>Nematocera</taxon>
        <taxon>Culicoidea</taxon>
        <taxon>Culicidae</taxon>
        <taxon>Anophelinae</taxon>
        <taxon>Anopheles</taxon>
    </lineage>
</organism>
<evidence type="ECO:0000256" key="8">
    <source>
        <dbReference type="SAM" id="Phobius"/>
    </source>
</evidence>
<evidence type="ECO:0000256" key="1">
    <source>
        <dbReference type="ARBA" id="ARBA00022448"/>
    </source>
</evidence>